<evidence type="ECO:0000313" key="2">
    <source>
        <dbReference type="Proteomes" id="UP000826234"/>
    </source>
</evidence>
<name>A0ABQ7SSK2_PHRPL</name>
<keyword evidence="2" id="KW-1185">Reference proteome</keyword>
<proteinExistence type="predicted"/>
<accession>A0ABQ7SSK2</accession>
<dbReference type="PANTHER" id="PTHR16214:SF3">
    <property type="entry name" value="TRANSMEMBRANE PROTEIN 260"/>
    <property type="match status" value="1"/>
</dbReference>
<dbReference type="PANTHER" id="PTHR16214">
    <property type="entry name" value="TRANSMEMBRANE PROTEIN 260"/>
    <property type="match status" value="1"/>
</dbReference>
<gene>
    <name evidence="1" type="ORF">JD844_020409</name>
</gene>
<dbReference type="InterPro" id="IPR052724">
    <property type="entry name" value="GT117_domain-containing"/>
</dbReference>
<organism evidence="1 2">
    <name type="scientific">Phrynosoma platyrhinos</name>
    <name type="common">Desert horned lizard</name>
    <dbReference type="NCBI Taxonomy" id="52577"/>
    <lineage>
        <taxon>Eukaryota</taxon>
        <taxon>Metazoa</taxon>
        <taxon>Chordata</taxon>
        <taxon>Craniata</taxon>
        <taxon>Vertebrata</taxon>
        <taxon>Euteleostomi</taxon>
        <taxon>Lepidosauria</taxon>
        <taxon>Squamata</taxon>
        <taxon>Bifurcata</taxon>
        <taxon>Unidentata</taxon>
        <taxon>Episquamata</taxon>
        <taxon>Toxicofera</taxon>
        <taxon>Iguania</taxon>
        <taxon>Phrynosomatidae</taxon>
        <taxon>Phrynosomatinae</taxon>
        <taxon>Phrynosoma</taxon>
    </lineage>
</organism>
<reference evidence="1 2" key="1">
    <citation type="journal article" date="2022" name="Gigascience">
        <title>A chromosome-level genome assembly and annotation of the desert horned lizard, Phrynosoma platyrhinos, provides insight into chromosomal rearrangements among reptiles.</title>
        <authorList>
            <person name="Koochekian N."/>
            <person name="Ascanio A."/>
            <person name="Farleigh K."/>
            <person name="Card D.C."/>
            <person name="Schield D.R."/>
            <person name="Castoe T.A."/>
            <person name="Jezkova T."/>
        </authorList>
    </citation>
    <scope>NUCLEOTIDE SEQUENCE [LARGE SCALE GENOMIC DNA]</scope>
    <source>
        <strain evidence="1">NK-2021</strain>
    </source>
</reference>
<evidence type="ECO:0000313" key="1">
    <source>
        <dbReference type="EMBL" id="KAH0620271.1"/>
    </source>
</evidence>
<dbReference type="Proteomes" id="UP000826234">
    <property type="component" value="Unassembled WGS sequence"/>
</dbReference>
<comment type="caution">
    <text evidence="1">The sequence shown here is derived from an EMBL/GenBank/DDBJ whole genome shotgun (WGS) entry which is preliminary data.</text>
</comment>
<sequence>MGLERLGSGPGSTLAFMEGQLGSPVEVAKVNWHKNYAIACERMLRLHLPREDPEVLLSETIKHFLLYTKKAEDDPQQGQILQAVKHLKKELQELRKVKKGGNRHKV</sequence>
<protein>
    <submittedName>
        <fullName evidence="1">Uncharacterized protein</fullName>
    </submittedName>
</protein>
<dbReference type="EMBL" id="JAIPUX010003289">
    <property type="protein sequence ID" value="KAH0620271.1"/>
    <property type="molecule type" value="Genomic_DNA"/>
</dbReference>